<evidence type="ECO:0000256" key="2">
    <source>
        <dbReference type="PROSITE-ProRule" id="PRU00169"/>
    </source>
</evidence>
<dbReference type="InterPro" id="IPR011006">
    <property type="entry name" value="CheY-like_superfamily"/>
</dbReference>
<dbReference type="GO" id="GO:0000160">
    <property type="term" value="P:phosphorelay signal transduction system"/>
    <property type="evidence" value="ECO:0007669"/>
    <property type="project" value="InterPro"/>
</dbReference>
<dbReference type="RefSeq" id="WP_021130652.1">
    <property type="nucleotide sequence ID" value="NZ_AQPH01000003.1"/>
</dbReference>
<keyword evidence="1 2" id="KW-0597">Phosphoprotein</keyword>
<dbReference type="InterPro" id="IPR050595">
    <property type="entry name" value="Bact_response_regulator"/>
</dbReference>
<reference evidence="4 5" key="1">
    <citation type="submission" date="2013-04" db="EMBL/GenBank/DDBJ databases">
        <authorList>
            <person name="Kuznetsov B."/>
            <person name="Ivanovsky R."/>
        </authorList>
    </citation>
    <scope>NUCLEOTIDE SEQUENCE [LARGE SCALE GENOMIC DNA]</scope>
    <source>
        <strain evidence="4 5">MGU-K5</strain>
    </source>
</reference>
<evidence type="ECO:0000313" key="5">
    <source>
        <dbReference type="Proteomes" id="UP000015350"/>
    </source>
</evidence>
<dbReference type="OrthoDB" id="7243049at2"/>
<dbReference type="InterPro" id="IPR001789">
    <property type="entry name" value="Sig_transdc_resp-reg_receiver"/>
</dbReference>
<feature type="modified residue" description="4-aspartylphosphate" evidence="2">
    <location>
        <position position="51"/>
    </location>
</feature>
<dbReference type="Pfam" id="PF00072">
    <property type="entry name" value="Response_reg"/>
    <property type="match status" value="1"/>
</dbReference>
<gene>
    <name evidence="4" type="ORF">K678_01321</name>
</gene>
<sequence>MRILVVDDVAVVRMVISRALTRAGYEVVEASSGEEALGLLETERVDILLSDVWMPGSGGLALIHKARSINPSLAVVAMSGGSPQTSLAGSLDDAEAAGAMVTLMKPIDPEELQTAMKDALHCIGKDLP</sequence>
<comment type="caution">
    <text evidence="4">The sequence shown here is derived from an EMBL/GenBank/DDBJ whole genome shotgun (WGS) entry which is preliminary data.</text>
</comment>
<dbReference type="PANTHER" id="PTHR44591:SF21">
    <property type="entry name" value="TWO-COMPONENT RESPONSE REGULATOR"/>
    <property type="match status" value="1"/>
</dbReference>
<dbReference type="EMBL" id="AQPH01000003">
    <property type="protein sequence ID" value="EPY03241.1"/>
    <property type="molecule type" value="Genomic_DNA"/>
</dbReference>
<dbReference type="PROSITE" id="PS50110">
    <property type="entry name" value="RESPONSE_REGULATORY"/>
    <property type="match status" value="1"/>
</dbReference>
<dbReference type="AlphaFoldDB" id="S9TLT2"/>
<evidence type="ECO:0000256" key="1">
    <source>
        <dbReference type="ARBA" id="ARBA00022553"/>
    </source>
</evidence>
<accession>S9TLT2</accession>
<organism evidence="4 5">
    <name type="scientific">Magnetospirillum fulvum MGU-K5</name>
    <dbReference type="NCBI Taxonomy" id="1316936"/>
    <lineage>
        <taxon>Bacteria</taxon>
        <taxon>Pseudomonadati</taxon>
        <taxon>Pseudomonadota</taxon>
        <taxon>Alphaproteobacteria</taxon>
        <taxon>Rhodospirillales</taxon>
        <taxon>Rhodospirillaceae</taxon>
        <taxon>Magnetospirillum</taxon>
    </lineage>
</organism>
<feature type="domain" description="Response regulatory" evidence="3">
    <location>
        <begin position="2"/>
        <end position="120"/>
    </location>
</feature>
<proteinExistence type="predicted"/>
<name>S9TLT2_MAGFU</name>
<protein>
    <submittedName>
        <fullName evidence="4">Response regulator receiver domain-containing protein (CheY)</fullName>
    </submittedName>
</protein>
<dbReference type="eggNOG" id="COG0784">
    <property type="taxonomic scope" value="Bacteria"/>
</dbReference>
<dbReference type="CDD" id="cd00156">
    <property type="entry name" value="REC"/>
    <property type="match status" value="1"/>
</dbReference>
<evidence type="ECO:0000313" key="4">
    <source>
        <dbReference type="EMBL" id="EPY03241.1"/>
    </source>
</evidence>
<dbReference type="Proteomes" id="UP000015350">
    <property type="component" value="Unassembled WGS sequence"/>
</dbReference>
<dbReference type="STRING" id="1316936.K678_01321"/>
<dbReference type="PANTHER" id="PTHR44591">
    <property type="entry name" value="STRESS RESPONSE REGULATOR PROTEIN 1"/>
    <property type="match status" value="1"/>
</dbReference>
<dbReference type="SMART" id="SM00448">
    <property type="entry name" value="REC"/>
    <property type="match status" value="1"/>
</dbReference>
<dbReference type="SUPFAM" id="SSF52172">
    <property type="entry name" value="CheY-like"/>
    <property type="match status" value="1"/>
</dbReference>
<dbReference type="Gene3D" id="3.40.50.2300">
    <property type="match status" value="1"/>
</dbReference>
<evidence type="ECO:0000259" key="3">
    <source>
        <dbReference type="PROSITE" id="PS50110"/>
    </source>
</evidence>